<evidence type="ECO:0000256" key="1">
    <source>
        <dbReference type="SAM" id="SignalP"/>
    </source>
</evidence>
<keyword evidence="1" id="KW-0732">Signal</keyword>
<gene>
    <name evidence="2" type="ORF">TPAB3V08_LOCUS15988</name>
</gene>
<sequence length="93" mass="10837">MMRDVRRCLWWIITLLCTHVIQCQVLCPKFCSCTKVRARPIDLLKVKCEEFTSLHDLRLDAIALEIVHLDLSDANITTLEQDLFTNLPLLQKL</sequence>
<dbReference type="Gene3D" id="3.80.10.10">
    <property type="entry name" value="Ribonuclease Inhibitor"/>
    <property type="match status" value="1"/>
</dbReference>
<accession>A0ABN7PSV8</accession>
<name>A0ABN7PSV8_TIMPD</name>
<dbReference type="InterPro" id="IPR032675">
    <property type="entry name" value="LRR_dom_sf"/>
</dbReference>
<comment type="caution">
    <text evidence="2">The sequence shown here is derived from an EMBL/GenBank/DDBJ whole genome shotgun (WGS) entry which is preliminary data.</text>
</comment>
<keyword evidence="3" id="KW-1185">Reference proteome</keyword>
<feature type="chain" id="PRO_5046336751" evidence="1">
    <location>
        <begin position="24"/>
        <end position="93"/>
    </location>
</feature>
<organism evidence="2 3">
    <name type="scientific">Timema podura</name>
    <name type="common">Walking stick</name>
    <dbReference type="NCBI Taxonomy" id="61482"/>
    <lineage>
        <taxon>Eukaryota</taxon>
        <taxon>Metazoa</taxon>
        <taxon>Ecdysozoa</taxon>
        <taxon>Arthropoda</taxon>
        <taxon>Hexapoda</taxon>
        <taxon>Insecta</taxon>
        <taxon>Pterygota</taxon>
        <taxon>Neoptera</taxon>
        <taxon>Polyneoptera</taxon>
        <taxon>Phasmatodea</taxon>
        <taxon>Timematodea</taxon>
        <taxon>Timematoidea</taxon>
        <taxon>Timematidae</taxon>
        <taxon>Timema</taxon>
    </lineage>
</organism>
<feature type="signal peptide" evidence="1">
    <location>
        <begin position="1"/>
        <end position="23"/>
    </location>
</feature>
<protein>
    <submittedName>
        <fullName evidence="2">Uncharacterized protein</fullName>
    </submittedName>
</protein>
<reference evidence="2" key="1">
    <citation type="submission" date="2021-03" db="EMBL/GenBank/DDBJ databases">
        <authorList>
            <person name="Tran Van P."/>
        </authorList>
    </citation>
    <scope>NUCLEOTIDE SEQUENCE</scope>
</reference>
<dbReference type="Proteomes" id="UP001153148">
    <property type="component" value="Unassembled WGS sequence"/>
</dbReference>
<proteinExistence type="predicted"/>
<evidence type="ECO:0000313" key="2">
    <source>
        <dbReference type="EMBL" id="CAG2069045.1"/>
    </source>
</evidence>
<evidence type="ECO:0000313" key="3">
    <source>
        <dbReference type="Proteomes" id="UP001153148"/>
    </source>
</evidence>
<dbReference type="EMBL" id="CAJPIN010114124">
    <property type="protein sequence ID" value="CAG2069045.1"/>
    <property type="molecule type" value="Genomic_DNA"/>
</dbReference>